<evidence type="ECO:0000256" key="1">
    <source>
        <dbReference type="SAM" id="SignalP"/>
    </source>
</evidence>
<feature type="signal peptide" evidence="1">
    <location>
        <begin position="1"/>
        <end position="25"/>
    </location>
</feature>
<protein>
    <recommendedName>
        <fullName evidence="4">Porin</fullName>
    </recommendedName>
</protein>
<dbReference type="STRING" id="1470563.SAMN05444000_104176"/>
<evidence type="ECO:0008006" key="4">
    <source>
        <dbReference type="Google" id="ProtNLM"/>
    </source>
</evidence>
<proteinExistence type="predicted"/>
<dbReference type="Proteomes" id="UP000183982">
    <property type="component" value="Unassembled WGS sequence"/>
</dbReference>
<organism evidence="2 3">
    <name type="scientific">Shimia gijangensis</name>
    <dbReference type="NCBI Taxonomy" id="1470563"/>
    <lineage>
        <taxon>Bacteria</taxon>
        <taxon>Pseudomonadati</taxon>
        <taxon>Pseudomonadota</taxon>
        <taxon>Alphaproteobacteria</taxon>
        <taxon>Rhodobacterales</taxon>
        <taxon>Roseobacteraceae</taxon>
    </lineage>
</organism>
<name>A0A1M6FVM6_9RHOB</name>
<dbReference type="EMBL" id="FQZQ01000004">
    <property type="protein sequence ID" value="SHJ01702.1"/>
    <property type="molecule type" value="Genomic_DNA"/>
</dbReference>
<reference evidence="3" key="1">
    <citation type="submission" date="2016-11" db="EMBL/GenBank/DDBJ databases">
        <authorList>
            <person name="Varghese N."/>
            <person name="Submissions S."/>
        </authorList>
    </citation>
    <scope>NUCLEOTIDE SEQUENCE [LARGE SCALE GENOMIC DNA]</scope>
    <source>
        <strain evidence="3">DSM 100564</strain>
    </source>
</reference>
<evidence type="ECO:0000313" key="2">
    <source>
        <dbReference type="EMBL" id="SHJ01702.1"/>
    </source>
</evidence>
<keyword evidence="1" id="KW-0732">Signal</keyword>
<dbReference type="SUPFAM" id="SSF56935">
    <property type="entry name" value="Porins"/>
    <property type="match status" value="1"/>
</dbReference>
<dbReference type="AlphaFoldDB" id="A0A1M6FVM6"/>
<feature type="chain" id="PRO_5009917528" description="Porin" evidence="1">
    <location>
        <begin position="26"/>
        <end position="355"/>
    </location>
</feature>
<keyword evidence="3" id="KW-1185">Reference proteome</keyword>
<sequence>MKHLSTISSAALAIGTMLAPFSVSAEESNPLQFDFGNDGSLTFYGYLKATYISDFDYDLGDTTKGLKSIGLPGGSPAGSHERLHLKESRIGLNFRSSDVLVKLEGDFFGTKNDLNLRTRLAYVTWNGALIGQDWTNFMSVENLGRNVDFQGPAGLPFARLPQIKYTFGTPQNWSVSASIEEDVSNDSDHHYTVAARKGFDGGMFRVAGLYRDTVLGGTPVQGWGLSLGGTLNAWEGGKVSGLLTTGEGISDILAFGLSGNAISVGGDEVGVVGFSLGVSQKVSEKITLAAFTGYTNLDVATGTDTKQLRTLHMSAFYDVAKNVELGLEYYIGRRKQGDGVSFEADRLLMSAKFTF</sequence>
<gene>
    <name evidence="2" type="ORF">SAMN05444000_104176</name>
</gene>
<accession>A0A1M6FVM6</accession>
<dbReference type="RefSeq" id="WP_139280641.1">
    <property type="nucleotide sequence ID" value="NZ_FQZQ01000004.1"/>
</dbReference>
<evidence type="ECO:0000313" key="3">
    <source>
        <dbReference type="Proteomes" id="UP000183982"/>
    </source>
</evidence>
<dbReference type="OrthoDB" id="9763822at2"/>